<dbReference type="EMBL" id="FNCZ01000003">
    <property type="protein sequence ID" value="SDH51104.1"/>
    <property type="molecule type" value="Genomic_DNA"/>
</dbReference>
<name>A0A1G8D0M7_9FLAO</name>
<proteinExistence type="predicted"/>
<feature type="chain" id="PRO_5011455449" description="CarboxypepD_reg-like domain-containing protein" evidence="1">
    <location>
        <begin position="20"/>
        <end position="257"/>
    </location>
</feature>
<reference evidence="3" key="1">
    <citation type="submission" date="2016-10" db="EMBL/GenBank/DDBJ databases">
        <authorList>
            <person name="Varghese N."/>
            <person name="Submissions S."/>
        </authorList>
    </citation>
    <scope>NUCLEOTIDE SEQUENCE [LARGE SCALE GENOMIC DNA]</scope>
    <source>
        <strain evidence="3">DSM 15363</strain>
    </source>
</reference>
<dbReference type="RefSeq" id="WP_139181044.1">
    <property type="nucleotide sequence ID" value="NZ_FNCZ01000003.1"/>
</dbReference>
<keyword evidence="1" id="KW-0732">Signal</keyword>
<protein>
    <recommendedName>
        <fullName evidence="4">CarboxypepD_reg-like domain-containing protein</fullName>
    </recommendedName>
</protein>
<dbReference type="OrthoDB" id="1422163at2"/>
<evidence type="ECO:0000256" key="1">
    <source>
        <dbReference type="SAM" id="SignalP"/>
    </source>
</evidence>
<evidence type="ECO:0000313" key="3">
    <source>
        <dbReference type="Proteomes" id="UP000199492"/>
    </source>
</evidence>
<keyword evidence="3" id="KW-1185">Reference proteome</keyword>
<dbReference type="SUPFAM" id="SSF49464">
    <property type="entry name" value="Carboxypeptidase regulatory domain-like"/>
    <property type="match status" value="1"/>
</dbReference>
<evidence type="ECO:0000313" key="2">
    <source>
        <dbReference type="EMBL" id="SDH51104.1"/>
    </source>
</evidence>
<dbReference type="AlphaFoldDB" id="A0A1G8D0M7"/>
<dbReference type="Proteomes" id="UP000199492">
    <property type="component" value="Unassembled WGS sequence"/>
</dbReference>
<organism evidence="2 3">
    <name type="scientific">Winogradskyella thalassocola</name>
    <dbReference type="NCBI Taxonomy" id="262004"/>
    <lineage>
        <taxon>Bacteria</taxon>
        <taxon>Pseudomonadati</taxon>
        <taxon>Bacteroidota</taxon>
        <taxon>Flavobacteriia</taxon>
        <taxon>Flavobacteriales</taxon>
        <taxon>Flavobacteriaceae</taxon>
        <taxon>Winogradskyella</taxon>
    </lineage>
</organism>
<gene>
    <name evidence="2" type="ORF">SAMN04489796_10390</name>
</gene>
<dbReference type="InterPro" id="IPR008969">
    <property type="entry name" value="CarboxyPept-like_regulatory"/>
</dbReference>
<sequence length="257" mass="29527">MRKITILIFLLCLPFVHFAQTLNGKVYDATGTVKNIKIFNETQNRVTLTNEDGNFSINAKVNDTISFQSLFYHPKAIALKAFHFDGTAVFELKEILTELDEVEVKAESEQPVFVEETYNIELKKIIQEDIKNHPEKYKPAGATYGPDIFAIIGLVANLLKKKDKYIAPTYQPITYTQMDSLFSKSSFFNTKLITDNLKIPADKKYLFFDFCDAKQMSSKLLKEENKMQFLEELVVSSQLFLILLDEYGEKSVKQNKD</sequence>
<evidence type="ECO:0008006" key="4">
    <source>
        <dbReference type="Google" id="ProtNLM"/>
    </source>
</evidence>
<feature type="signal peptide" evidence="1">
    <location>
        <begin position="1"/>
        <end position="19"/>
    </location>
</feature>
<dbReference type="STRING" id="262004.SAMN04489796_10390"/>
<accession>A0A1G8D0M7</accession>